<dbReference type="PROSITE" id="PS51755">
    <property type="entry name" value="OMPR_PHOB"/>
    <property type="match status" value="1"/>
</dbReference>
<evidence type="ECO:0000256" key="2">
    <source>
        <dbReference type="PROSITE-ProRule" id="PRU00169"/>
    </source>
</evidence>
<proteinExistence type="predicted"/>
<evidence type="ECO:0000313" key="6">
    <source>
        <dbReference type="EMBL" id="GAA2010527.1"/>
    </source>
</evidence>
<dbReference type="InterPro" id="IPR001867">
    <property type="entry name" value="OmpR/PhoB-type_DNA-bd"/>
</dbReference>
<dbReference type="RefSeq" id="WP_344309689.1">
    <property type="nucleotide sequence ID" value="NZ_BAAANO010000020.1"/>
</dbReference>
<dbReference type="Proteomes" id="UP001500755">
    <property type="component" value="Unassembled WGS sequence"/>
</dbReference>
<dbReference type="InterPro" id="IPR039420">
    <property type="entry name" value="WalR-like"/>
</dbReference>
<dbReference type="SMART" id="SM00862">
    <property type="entry name" value="Trans_reg_C"/>
    <property type="match status" value="1"/>
</dbReference>
<evidence type="ECO:0000256" key="1">
    <source>
        <dbReference type="ARBA" id="ARBA00023125"/>
    </source>
</evidence>
<sequence length="251" mass="27579">MTALALDNEPMDQSLTHPDGSPMCVLVVDDEANLAELLTMACTLQGWQAVSTGTGRDAVRLARTEHFDAIVLDVMLPDITGFEVIEKLRAENNDTPVVFLSARDAVDDRLTGLRLGGDDYVTKPFNLDEVVARVAARLRRSGVPASGSGSVLRVGDLVLDEQSHDVSRAGIPIDLTAREFEVLLLFMRNPRVVLSKAQILDRVWDYDFGGNGNIVELYISYLRKKIDAPFPDSPPLFHTKRGAGYVLRADD</sequence>
<dbReference type="PANTHER" id="PTHR48111">
    <property type="entry name" value="REGULATOR OF RPOS"/>
    <property type="match status" value="1"/>
</dbReference>
<feature type="DNA-binding region" description="OmpR/PhoB-type" evidence="3">
    <location>
        <begin position="149"/>
        <end position="249"/>
    </location>
</feature>
<dbReference type="InterPro" id="IPR016032">
    <property type="entry name" value="Sig_transdc_resp-reg_C-effctor"/>
</dbReference>
<dbReference type="Gene3D" id="1.10.10.10">
    <property type="entry name" value="Winged helix-like DNA-binding domain superfamily/Winged helix DNA-binding domain"/>
    <property type="match status" value="1"/>
</dbReference>
<evidence type="ECO:0000259" key="4">
    <source>
        <dbReference type="PROSITE" id="PS50110"/>
    </source>
</evidence>
<feature type="modified residue" description="4-aspartylphosphate" evidence="2">
    <location>
        <position position="73"/>
    </location>
</feature>
<dbReference type="PANTHER" id="PTHR48111:SF28">
    <property type="entry name" value="TRANSCRIPTIONAL REGULATORY PROTEIN TCRX-RELATED"/>
    <property type="match status" value="1"/>
</dbReference>
<dbReference type="Pfam" id="PF00486">
    <property type="entry name" value="Trans_reg_C"/>
    <property type="match status" value="1"/>
</dbReference>
<evidence type="ECO:0000313" key="7">
    <source>
        <dbReference type="Proteomes" id="UP001500755"/>
    </source>
</evidence>
<dbReference type="CDD" id="cd00383">
    <property type="entry name" value="trans_reg_C"/>
    <property type="match status" value="1"/>
</dbReference>
<dbReference type="Pfam" id="PF00072">
    <property type="entry name" value="Response_reg"/>
    <property type="match status" value="1"/>
</dbReference>
<feature type="domain" description="Response regulatory" evidence="4">
    <location>
        <begin position="24"/>
        <end position="138"/>
    </location>
</feature>
<name>A0ABP5EWX6_9MICO</name>
<dbReference type="Gene3D" id="6.10.250.690">
    <property type="match status" value="1"/>
</dbReference>
<feature type="domain" description="OmpR/PhoB-type" evidence="5">
    <location>
        <begin position="149"/>
        <end position="249"/>
    </location>
</feature>
<reference evidence="7" key="1">
    <citation type="journal article" date="2019" name="Int. J. Syst. Evol. Microbiol.">
        <title>The Global Catalogue of Microorganisms (GCM) 10K type strain sequencing project: providing services to taxonomists for standard genome sequencing and annotation.</title>
        <authorList>
            <consortium name="The Broad Institute Genomics Platform"/>
            <consortium name="The Broad Institute Genome Sequencing Center for Infectious Disease"/>
            <person name="Wu L."/>
            <person name="Ma J."/>
        </authorList>
    </citation>
    <scope>NUCLEOTIDE SEQUENCE [LARGE SCALE GENOMIC DNA]</scope>
    <source>
        <strain evidence="7">JCM 14546</strain>
    </source>
</reference>
<protein>
    <submittedName>
        <fullName evidence="6">Response regulator transcription factor</fullName>
    </submittedName>
</protein>
<dbReference type="InterPro" id="IPR011006">
    <property type="entry name" value="CheY-like_superfamily"/>
</dbReference>
<comment type="caution">
    <text evidence="6">The sequence shown here is derived from an EMBL/GenBank/DDBJ whole genome shotgun (WGS) entry which is preliminary data.</text>
</comment>
<dbReference type="Gene3D" id="3.40.50.2300">
    <property type="match status" value="1"/>
</dbReference>
<organism evidence="6 7">
    <name type="scientific">Brevibacterium samyangense</name>
    <dbReference type="NCBI Taxonomy" id="366888"/>
    <lineage>
        <taxon>Bacteria</taxon>
        <taxon>Bacillati</taxon>
        <taxon>Actinomycetota</taxon>
        <taxon>Actinomycetes</taxon>
        <taxon>Micrococcales</taxon>
        <taxon>Brevibacteriaceae</taxon>
        <taxon>Brevibacterium</taxon>
    </lineage>
</organism>
<dbReference type="SMART" id="SM00448">
    <property type="entry name" value="REC"/>
    <property type="match status" value="1"/>
</dbReference>
<evidence type="ECO:0000256" key="3">
    <source>
        <dbReference type="PROSITE-ProRule" id="PRU01091"/>
    </source>
</evidence>
<keyword evidence="1 3" id="KW-0238">DNA-binding</keyword>
<accession>A0ABP5EWX6</accession>
<dbReference type="PROSITE" id="PS50110">
    <property type="entry name" value="RESPONSE_REGULATORY"/>
    <property type="match status" value="1"/>
</dbReference>
<dbReference type="EMBL" id="BAAANO010000020">
    <property type="protein sequence ID" value="GAA2010527.1"/>
    <property type="molecule type" value="Genomic_DNA"/>
</dbReference>
<keyword evidence="2" id="KW-0597">Phosphoprotein</keyword>
<dbReference type="InterPro" id="IPR036388">
    <property type="entry name" value="WH-like_DNA-bd_sf"/>
</dbReference>
<keyword evidence="7" id="KW-1185">Reference proteome</keyword>
<evidence type="ECO:0000259" key="5">
    <source>
        <dbReference type="PROSITE" id="PS51755"/>
    </source>
</evidence>
<gene>
    <name evidence="6" type="ORF">GCM10009755_22120</name>
</gene>
<dbReference type="SUPFAM" id="SSF46894">
    <property type="entry name" value="C-terminal effector domain of the bipartite response regulators"/>
    <property type="match status" value="1"/>
</dbReference>
<dbReference type="SUPFAM" id="SSF52172">
    <property type="entry name" value="CheY-like"/>
    <property type="match status" value="1"/>
</dbReference>
<dbReference type="InterPro" id="IPR001789">
    <property type="entry name" value="Sig_transdc_resp-reg_receiver"/>
</dbReference>